<dbReference type="InterPro" id="IPR002048">
    <property type="entry name" value="EF_hand_dom"/>
</dbReference>
<dbReference type="InterPro" id="IPR000177">
    <property type="entry name" value="Apple"/>
</dbReference>
<evidence type="ECO:0000259" key="6">
    <source>
        <dbReference type="PROSITE" id="PS50948"/>
    </source>
</evidence>
<keyword evidence="3" id="KW-1015">Disulfide bond</keyword>
<dbReference type="GO" id="GO:0005509">
    <property type="term" value="F:calcium ion binding"/>
    <property type="evidence" value="ECO:0007669"/>
    <property type="project" value="InterPro"/>
</dbReference>
<dbReference type="HOGENOM" id="CLU_344230_0_0_1"/>
<dbReference type="PROSITE" id="PS50222">
    <property type="entry name" value="EF_HAND_2"/>
    <property type="match status" value="2"/>
</dbReference>
<dbReference type="InterPro" id="IPR003609">
    <property type="entry name" value="Pan_app"/>
</dbReference>
<proteinExistence type="predicted"/>
<dbReference type="InterPro" id="IPR018247">
    <property type="entry name" value="EF_Hand_1_Ca_BS"/>
</dbReference>
<feature type="chain" id="PRO_5004712898" description="Calmodulin" evidence="4">
    <location>
        <begin position="20"/>
        <end position="938"/>
    </location>
</feature>
<keyword evidence="1" id="KW-0677">Repeat</keyword>
<dbReference type="EMBL" id="AWSO01000321">
    <property type="protein sequence ID" value="ESK91744.1"/>
    <property type="molecule type" value="Genomic_DNA"/>
</dbReference>
<keyword evidence="4" id="KW-0732">Signal</keyword>
<sequence>MPTRLLSFLFVTLFSTSYALQVVTRSNAEARTIGQLSTDDAFKIIDSNKDGKITVIELQEAAAFMWKDLEASNRARITFDLSHPADFILSYDLDGDGKLSKEEFSEPMREMQLRSSSSECKNLSERLDTCKTHEIIQCSAYISTAEHMCRLNHRNVVEQCILSSPCGSICKCIAEAERAAHGESVMVLQYPDGHEEYEYSSSLLVANSTFALGHPHEKRFLFAVFLGLVVASVLNIAISAALISASEIQQATGREVGFMDFDVWDSGSNNPPPKCSVYVFWSTQCGAIGSGKARGCSHGGTRLYSNSCKDHFRYGSRGCGFLDLGCRSLCYGINDEGCPCSYFDNWRQQDNTDFPGNDLETLHVQKLSDCRSACASSPSCRAFVVPPADGTENQINCYLKGELGSFRKSTGTTSFIKVFSNAKTCPSSLVGEFGIFDRRGQSEPVNALVPRIDDNGINGKAFPFDANDITFLVIARFLQALYNQLWINREQVQRTSFETTLNAIGTNDLTPVEGEPVANTANARWRVSDGWRAINVFRNLLNNGRTSNTPVADFINAQPTSNNDNLDRAVMPQQLRQLLIANEEAINRGTLPWAGSGNGRTDPYPGVQVAHAGRSNLGYYQGGAMGPFPLEAAFILATQLAGINWRQFAQRGLTRPAFWLNAVLPRGTGDQAVPQCLRQYADGQEFNPDRARILGFMSRDGIATGGPREGFYVIIDVDGERNPDTNPGRNVFVFAVQTIDPHSRINVPNANNLRNLQYTNFDPVANPDAAPAGPEGRAQQRFFAHAHAAWVPYNRLRDFMTQDPNGANRVTFPGYTQIGEFHLYILSENESNIHPRFGYLNNDNGGRKHDELSFKACPSNISFERVIYKRCIVDCTRQLRDAKTVFATSKTYMLSFGDKLGGYAEVKEVKAEKAKETGCLHAGHRLRGTPSEDEVPEM</sequence>
<dbReference type="OrthoDB" id="3361907at2759"/>
<dbReference type="KEGG" id="mrr:Moror_10573"/>
<dbReference type="Pfam" id="PF13499">
    <property type="entry name" value="EF-hand_7"/>
    <property type="match status" value="1"/>
</dbReference>
<evidence type="ECO:0000256" key="1">
    <source>
        <dbReference type="ARBA" id="ARBA00022737"/>
    </source>
</evidence>
<keyword evidence="2" id="KW-0106">Calcium</keyword>
<protein>
    <recommendedName>
        <fullName evidence="9">Calmodulin</fullName>
    </recommendedName>
</protein>
<dbReference type="STRING" id="1381753.V2YJ73"/>
<dbReference type="Gene3D" id="3.50.4.10">
    <property type="entry name" value="Hepatocyte Growth Factor"/>
    <property type="match status" value="1"/>
</dbReference>
<dbReference type="CDD" id="cd00051">
    <property type="entry name" value="EFh"/>
    <property type="match status" value="1"/>
</dbReference>
<evidence type="ECO:0000313" key="8">
    <source>
        <dbReference type="Proteomes" id="UP000017559"/>
    </source>
</evidence>
<evidence type="ECO:0000256" key="3">
    <source>
        <dbReference type="ARBA" id="ARBA00023157"/>
    </source>
</evidence>
<comment type="caution">
    <text evidence="7">The sequence shown here is derived from an EMBL/GenBank/DDBJ whole genome shotgun (WGS) entry which is preliminary data.</text>
</comment>
<dbReference type="GO" id="GO:0006508">
    <property type="term" value="P:proteolysis"/>
    <property type="evidence" value="ECO:0007669"/>
    <property type="project" value="InterPro"/>
</dbReference>
<dbReference type="AlphaFoldDB" id="V2YJ73"/>
<dbReference type="GO" id="GO:0005576">
    <property type="term" value="C:extracellular region"/>
    <property type="evidence" value="ECO:0007669"/>
    <property type="project" value="InterPro"/>
</dbReference>
<keyword evidence="8" id="KW-1185">Reference proteome</keyword>
<dbReference type="Pfam" id="PF14295">
    <property type="entry name" value="PAN_4"/>
    <property type="match status" value="1"/>
</dbReference>
<dbReference type="Gene3D" id="1.10.238.10">
    <property type="entry name" value="EF-hand"/>
    <property type="match status" value="1"/>
</dbReference>
<feature type="signal peptide" evidence="4">
    <location>
        <begin position="1"/>
        <end position="19"/>
    </location>
</feature>
<accession>V2YJ73</accession>
<gene>
    <name evidence="7" type="ORF">Moror_10573</name>
</gene>
<evidence type="ECO:0000256" key="2">
    <source>
        <dbReference type="ARBA" id="ARBA00022837"/>
    </source>
</evidence>
<dbReference type="SUPFAM" id="SSF47473">
    <property type="entry name" value="EF-hand"/>
    <property type="match status" value="1"/>
</dbReference>
<feature type="domain" description="Apple" evidence="6">
    <location>
        <begin position="340"/>
        <end position="425"/>
    </location>
</feature>
<evidence type="ECO:0008006" key="9">
    <source>
        <dbReference type="Google" id="ProtNLM"/>
    </source>
</evidence>
<evidence type="ECO:0000313" key="7">
    <source>
        <dbReference type="EMBL" id="ESK91744.1"/>
    </source>
</evidence>
<organism evidence="7 8">
    <name type="scientific">Moniliophthora roreri (strain MCA 2997)</name>
    <name type="common">Cocoa frosty pod rot fungus</name>
    <name type="synonym">Crinipellis roreri</name>
    <dbReference type="NCBI Taxonomy" id="1381753"/>
    <lineage>
        <taxon>Eukaryota</taxon>
        <taxon>Fungi</taxon>
        <taxon>Dikarya</taxon>
        <taxon>Basidiomycota</taxon>
        <taxon>Agaricomycotina</taxon>
        <taxon>Agaricomycetes</taxon>
        <taxon>Agaricomycetidae</taxon>
        <taxon>Agaricales</taxon>
        <taxon>Marasmiineae</taxon>
        <taxon>Marasmiaceae</taxon>
        <taxon>Moniliophthora</taxon>
    </lineage>
</organism>
<dbReference type="SMART" id="SM00054">
    <property type="entry name" value="EFh"/>
    <property type="match status" value="2"/>
</dbReference>
<name>V2YJ73_MONRO</name>
<evidence type="ECO:0000259" key="5">
    <source>
        <dbReference type="PROSITE" id="PS50222"/>
    </source>
</evidence>
<dbReference type="CDD" id="cd01100">
    <property type="entry name" value="APPLE_Factor_XI_like"/>
    <property type="match status" value="1"/>
</dbReference>
<feature type="domain" description="EF-hand" evidence="5">
    <location>
        <begin position="79"/>
        <end position="114"/>
    </location>
</feature>
<dbReference type="Proteomes" id="UP000017559">
    <property type="component" value="Unassembled WGS sequence"/>
</dbReference>
<reference evidence="7 8" key="1">
    <citation type="journal article" date="2014" name="BMC Genomics">
        <title>Genome and secretome analysis of the hemibiotrophic fungal pathogen, Moniliophthora roreri, which causes frosty pod rot disease of cacao: mechanisms of the biotrophic and necrotrophic phases.</title>
        <authorList>
            <person name="Meinhardt L.W."/>
            <person name="Costa G.G.L."/>
            <person name="Thomazella D.P.T."/>
            <person name="Teixeira P.J.P.L."/>
            <person name="Carazzolle M.F."/>
            <person name="Schuster S.C."/>
            <person name="Carlson J.E."/>
            <person name="Guiltinan M.J."/>
            <person name="Mieczkowski P."/>
            <person name="Farmer A."/>
            <person name="Ramaraj T."/>
            <person name="Crozier J."/>
            <person name="Davis R.E."/>
            <person name="Shao J."/>
            <person name="Melnick R.L."/>
            <person name="Pereira G.A.G."/>
            <person name="Bailey B.A."/>
        </authorList>
    </citation>
    <scope>NUCLEOTIDE SEQUENCE [LARGE SCALE GENOMIC DNA]</scope>
    <source>
        <strain evidence="7 8">MCA 2997</strain>
    </source>
</reference>
<evidence type="ECO:0000256" key="4">
    <source>
        <dbReference type="SAM" id="SignalP"/>
    </source>
</evidence>
<dbReference type="PROSITE" id="PS50948">
    <property type="entry name" value="PAN"/>
    <property type="match status" value="1"/>
</dbReference>
<dbReference type="PROSITE" id="PS00018">
    <property type="entry name" value="EF_HAND_1"/>
    <property type="match status" value="2"/>
</dbReference>
<feature type="domain" description="EF-hand" evidence="5">
    <location>
        <begin position="39"/>
        <end position="68"/>
    </location>
</feature>
<dbReference type="InterPro" id="IPR011992">
    <property type="entry name" value="EF-hand-dom_pair"/>
</dbReference>